<reference evidence="2 3" key="1">
    <citation type="journal article" date="2018" name="PLoS Genet.">
        <title>Population sequencing reveals clonal diversity and ancestral inbreeding in the grapevine cultivar Chardonnay.</title>
        <authorList>
            <person name="Roach M.J."/>
            <person name="Johnson D.L."/>
            <person name="Bohlmann J."/>
            <person name="van Vuuren H.J."/>
            <person name="Jones S.J."/>
            <person name="Pretorius I.S."/>
            <person name="Schmidt S.A."/>
            <person name="Borneman A.R."/>
        </authorList>
    </citation>
    <scope>NUCLEOTIDE SEQUENCE [LARGE SCALE GENOMIC DNA]</scope>
    <source>
        <strain evidence="3">cv. Chardonnay</strain>
        <tissue evidence="2">Leaf</tissue>
    </source>
</reference>
<proteinExistence type="predicted"/>
<sequence length="64" mass="7443">MEEQQERRNVGEKEGDQPSRNSGQTGLEPEEHRIDIVEISHRDWIESLKRAGESSLFQIIIKLL</sequence>
<evidence type="ECO:0000313" key="3">
    <source>
        <dbReference type="Proteomes" id="UP000288805"/>
    </source>
</evidence>
<accession>A0A438FQS1</accession>
<feature type="region of interest" description="Disordered" evidence="1">
    <location>
        <begin position="1"/>
        <end position="33"/>
    </location>
</feature>
<dbReference type="AlphaFoldDB" id="A0A438FQS1"/>
<organism evidence="2 3">
    <name type="scientific">Vitis vinifera</name>
    <name type="common">Grape</name>
    <dbReference type="NCBI Taxonomy" id="29760"/>
    <lineage>
        <taxon>Eukaryota</taxon>
        <taxon>Viridiplantae</taxon>
        <taxon>Streptophyta</taxon>
        <taxon>Embryophyta</taxon>
        <taxon>Tracheophyta</taxon>
        <taxon>Spermatophyta</taxon>
        <taxon>Magnoliopsida</taxon>
        <taxon>eudicotyledons</taxon>
        <taxon>Gunneridae</taxon>
        <taxon>Pentapetalae</taxon>
        <taxon>rosids</taxon>
        <taxon>Vitales</taxon>
        <taxon>Vitaceae</taxon>
        <taxon>Viteae</taxon>
        <taxon>Vitis</taxon>
    </lineage>
</organism>
<name>A0A438FQS1_VITVI</name>
<gene>
    <name evidence="2" type="ORF">CK203_061561</name>
</gene>
<dbReference type="EMBL" id="QGNW01000778">
    <property type="protein sequence ID" value="RVW62310.1"/>
    <property type="molecule type" value="Genomic_DNA"/>
</dbReference>
<comment type="caution">
    <text evidence="2">The sequence shown here is derived from an EMBL/GenBank/DDBJ whole genome shotgun (WGS) entry which is preliminary data.</text>
</comment>
<feature type="compositionally biased region" description="Basic and acidic residues" evidence="1">
    <location>
        <begin position="1"/>
        <end position="17"/>
    </location>
</feature>
<evidence type="ECO:0000256" key="1">
    <source>
        <dbReference type="SAM" id="MobiDB-lite"/>
    </source>
</evidence>
<evidence type="ECO:0000313" key="2">
    <source>
        <dbReference type="EMBL" id="RVW62310.1"/>
    </source>
</evidence>
<dbReference type="Proteomes" id="UP000288805">
    <property type="component" value="Unassembled WGS sequence"/>
</dbReference>
<protein>
    <submittedName>
        <fullName evidence="2">Uncharacterized protein</fullName>
    </submittedName>
</protein>